<organism evidence="2 3">
    <name type="scientific">Mycobacteroides abscessus</name>
    <dbReference type="NCBI Taxonomy" id="36809"/>
    <lineage>
        <taxon>Bacteria</taxon>
        <taxon>Bacillati</taxon>
        <taxon>Actinomycetota</taxon>
        <taxon>Actinomycetes</taxon>
        <taxon>Mycobacteriales</taxon>
        <taxon>Mycobacteriaceae</taxon>
        <taxon>Mycobacteroides</taxon>
    </lineage>
</organism>
<dbReference type="AlphaFoldDB" id="A0AB33T966"/>
<feature type="compositionally biased region" description="Basic residues" evidence="1">
    <location>
        <begin position="211"/>
        <end position="223"/>
    </location>
</feature>
<feature type="compositionally biased region" description="Polar residues" evidence="1">
    <location>
        <begin position="185"/>
        <end position="201"/>
    </location>
</feature>
<comment type="caution">
    <text evidence="2">The sequence shown here is derived from an EMBL/GenBank/DDBJ whole genome shotgun (WGS) entry which is preliminary data.</text>
</comment>
<feature type="region of interest" description="Disordered" evidence="1">
    <location>
        <begin position="1"/>
        <end position="130"/>
    </location>
</feature>
<feature type="compositionally biased region" description="Basic and acidic residues" evidence="1">
    <location>
        <begin position="35"/>
        <end position="65"/>
    </location>
</feature>
<feature type="compositionally biased region" description="Basic residues" evidence="1">
    <location>
        <begin position="102"/>
        <end position="112"/>
    </location>
</feature>
<evidence type="ECO:0000313" key="3">
    <source>
        <dbReference type="Proteomes" id="UP000038487"/>
    </source>
</evidence>
<sequence length="273" mass="29790">MLSPQGRRSICDARAGETGQAAPPGECPPPIHRPSRAEPDRTPTSDHRPNQAETRVDADIQRATEDWPAAPDQAPRPGGNPSQLPRTQQPNGQISPDPLPRSGHHREHRARALNHPGAARNSPEHDLHHLPNGTKMVVIQRQSRPGQHPAPSTDHVPATTHGQHEYQYGKTTTNPGNCVDHGTKENSAPVNSQAQTGTSRTGLAGGTSCHHACRTPVQRHPHQQAKPTLPTSAHLKVKHRAPDSMRKTRGYPRFNENAPTSVRTDRSPRLAIR</sequence>
<dbReference type="Proteomes" id="UP000038487">
    <property type="component" value="Unassembled WGS sequence"/>
</dbReference>
<feature type="compositionally biased region" description="Basic and acidic residues" evidence="1">
    <location>
        <begin position="263"/>
        <end position="273"/>
    </location>
</feature>
<evidence type="ECO:0000256" key="1">
    <source>
        <dbReference type="SAM" id="MobiDB-lite"/>
    </source>
</evidence>
<feature type="region of interest" description="Disordered" evidence="1">
    <location>
        <begin position="181"/>
        <end position="273"/>
    </location>
</feature>
<name>A0AB33T966_9MYCO</name>
<reference evidence="2 3" key="1">
    <citation type="submission" date="2015-03" db="EMBL/GenBank/DDBJ databases">
        <authorList>
            <consortium name="Pathogen Informatics"/>
            <person name="Murphy D."/>
        </authorList>
    </citation>
    <scope>NUCLEOTIDE SEQUENCE [LARGE SCALE GENOMIC DNA]</scope>
    <source>
        <strain evidence="2 3">PAP036</strain>
    </source>
</reference>
<evidence type="ECO:0000313" key="2">
    <source>
        <dbReference type="EMBL" id="CPT69760.1"/>
    </source>
</evidence>
<gene>
    <name evidence="2" type="ORF">ERS075527_05347</name>
</gene>
<proteinExistence type="predicted"/>
<feature type="compositionally biased region" description="Polar residues" evidence="1">
    <location>
        <begin position="80"/>
        <end position="94"/>
    </location>
</feature>
<protein>
    <submittedName>
        <fullName evidence="2">Uncharacterized protein</fullName>
    </submittedName>
</protein>
<accession>A0AB33T966</accession>
<feature type="region of interest" description="Disordered" evidence="1">
    <location>
        <begin position="141"/>
        <end position="160"/>
    </location>
</feature>
<dbReference type="EMBL" id="CSUW01000019">
    <property type="protein sequence ID" value="CPT69760.1"/>
    <property type="molecule type" value="Genomic_DNA"/>
</dbReference>